<evidence type="ECO:0000259" key="2">
    <source>
        <dbReference type="PROSITE" id="PS51186"/>
    </source>
</evidence>
<dbReference type="AlphaFoldDB" id="A0A6G1KPV8"/>
<dbReference type="EMBL" id="MU005764">
    <property type="protein sequence ID" value="KAF2714879.1"/>
    <property type="molecule type" value="Genomic_DNA"/>
</dbReference>
<feature type="compositionally biased region" description="Basic and acidic residues" evidence="1">
    <location>
        <begin position="584"/>
        <end position="596"/>
    </location>
</feature>
<dbReference type="Gene3D" id="3.40.630.30">
    <property type="match status" value="1"/>
</dbReference>
<feature type="region of interest" description="Disordered" evidence="1">
    <location>
        <begin position="22"/>
        <end position="83"/>
    </location>
</feature>
<dbReference type="InterPro" id="IPR016181">
    <property type="entry name" value="Acyl_CoA_acyltransferase"/>
</dbReference>
<feature type="region of interest" description="Disordered" evidence="1">
    <location>
        <begin position="104"/>
        <end position="369"/>
    </location>
</feature>
<evidence type="ECO:0000313" key="4">
    <source>
        <dbReference type="Proteomes" id="UP000799428"/>
    </source>
</evidence>
<feature type="compositionally biased region" description="Basic residues" evidence="1">
    <location>
        <begin position="148"/>
        <end position="157"/>
    </location>
</feature>
<gene>
    <name evidence="3" type="ORF">K504DRAFT_457068</name>
</gene>
<evidence type="ECO:0000313" key="3">
    <source>
        <dbReference type="EMBL" id="KAF2714879.1"/>
    </source>
</evidence>
<feature type="compositionally biased region" description="Polar residues" evidence="1">
    <location>
        <begin position="237"/>
        <end position="257"/>
    </location>
</feature>
<dbReference type="SUPFAM" id="SSF55729">
    <property type="entry name" value="Acyl-CoA N-acyltransferases (Nat)"/>
    <property type="match status" value="1"/>
</dbReference>
<name>A0A6G1KPV8_9PLEO</name>
<feature type="compositionally biased region" description="Acidic residues" evidence="1">
    <location>
        <begin position="73"/>
        <end position="83"/>
    </location>
</feature>
<reference evidence="3" key="1">
    <citation type="journal article" date="2020" name="Stud. Mycol.">
        <title>101 Dothideomycetes genomes: a test case for predicting lifestyles and emergence of pathogens.</title>
        <authorList>
            <person name="Haridas S."/>
            <person name="Albert R."/>
            <person name="Binder M."/>
            <person name="Bloem J."/>
            <person name="Labutti K."/>
            <person name="Salamov A."/>
            <person name="Andreopoulos B."/>
            <person name="Baker S."/>
            <person name="Barry K."/>
            <person name="Bills G."/>
            <person name="Bluhm B."/>
            <person name="Cannon C."/>
            <person name="Castanera R."/>
            <person name="Culley D."/>
            <person name="Daum C."/>
            <person name="Ezra D."/>
            <person name="Gonzalez J."/>
            <person name="Henrissat B."/>
            <person name="Kuo A."/>
            <person name="Liang C."/>
            <person name="Lipzen A."/>
            <person name="Lutzoni F."/>
            <person name="Magnuson J."/>
            <person name="Mondo S."/>
            <person name="Nolan M."/>
            <person name="Ohm R."/>
            <person name="Pangilinan J."/>
            <person name="Park H.-J."/>
            <person name="Ramirez L."/>
            <person name="Alfaro M."/>
            <person name="Sun H."/>
            <person name="Tritt A."/>
            <person name="Yoshinaga Y."/>
            <person name="Zwiers L.-H."/>
            <person name="Turgeon B."/>
            <person name="Goodwin S."/>
            <person name="Spatafora J."/>
            <person name="Crous P."/>
            <person name="Grigoriev I."/>
        </authorList>
    </citation>
    <scope>NUCLEOTIDE SEQUENCE</scope>
    <source>
        <strain evidence="3">CBS 279.74</strain>
    </source>
</reference>
<dbReference type="GO" id="GO:0016747">
    <property type="term" value="F:acyltransferase activity, transferring groups other than amino-acyl groups"/>
    <property type="evidence" value="ECO:0007669"/>
    <property type="project" value="InterPro"/>
</dbReference>
<feature type="compositionally biased region" description="Basic and acidic residues" evidence="1">
    <location>
        <begin position="351"/>
        <end position="365"/>
    </location>
</feature>
<evidence type="ECO:0000256" key="1">
    <source>
        <dbReference type="SAM" id="MobiDB-lite"/>
    </source>
</evidence>
<feature type="compositionally biased region" description="Polar residues" evidence="1">
    <location>
        <begin position="129"/>
        <end position="138"/>
    </location>
</feature>
<feature type="domain" description="N-acetyltransferase" evidence="2">
    <location>
        <begin position="634"/>
        <end position="812"/>
    </location>
</feature>
<proteinExistence type="predicted"/>
<dbReference type="OrthoDB" id="2129362at2759"/>
<dbReference type="InterPro" id="IPR000182">
    <property type="entry name" value="GNAT_dom"/>
</dbReference>
<feature type="compositionally biased region" description="Polar residues" evidence="1">
    <location>
        <begin position="24"/>
        <end position="51"/>
    </location>
</feature>
<keyword evidence="4" id="KW-1185">Reference proteome</keyword>
<dbReference type="Pfam" id="PF00583">
    <property type="entry name" value="Acetyltransf_1"/>
    <property type="match status" value="1"/>
</dbReference>
<feature type="region of interest" description="Disordered" evidence="1">
    <location>
        <begin position="385"/>
        <end position="409"/>
    </location>
</feature>
<protein>
    <recommendedName>
        <fullName evidence="2">N-acetyltransferase domain-containing protein</fullName>
    </recommendedName>
</protein>
<feature type="compositionally biased region" description="Basic residues" evidence="1">
    <location>
        <begin position="57"/>
        <end position="68"/>
    </location>
</feature>
<accession>A0A6G1KPV8</accession>
<dbReference type="Proteomes" id="UP000799428">
    <property type="component" value="Unassembled WGS sequence"/>
</dbReference>
<feature type="region of interest" description="Disordered" evidence="1">
    <location>
        <begin position="570"/>
        <end position="596"/>
    </location>
</feature>
<dbReference type="CDD" id="cd04301">
    <property type="entry name" value="NAT_SF"/>
    <property type="match status" value="1"/>
</dbReference>
<dbReference type="PROSITE" id="PS51186">
    <property type="entry name" value="GNAT"/>
    <property type="match status" value="1"/>
</dbReference>
<feature type="compositionally biased region" description="Basic and acidic residues" evidence="1">
    <location>
        <begin position="293"/>
        <end position="306"/>
    </location>
</feature>
<sequence>MAEFSRYSRNAIYVLSMPTMAESVPSTTVQPTTNGDPSTRVNQVNNGQANADDSKPSKRRKNRGRHWKRLDLDPEPAPESCWEEDSAFPIPEATLTVQTVINTTRESDVAPSPLPLTANSSRANRHSKTQSSQRQYQPNYRDPNSRPPTKRNRRGKRAGNMNIGKVAGSEYVPPHMRGQTSQSPEYIPPHVRNRKPPTSAVAASKPSCSAQAATGIPTGEVPIPNGRNVSAKAPYTPQKQFTTVQAASSSGPQTGTTVGHRPDSPPSPPSSPVNCEDETHKEPDKGTLNSWRVRKEPTPEQSKRVSLDASVPSEDQPKGIKQSSCNANGGHNKPISPPKHTTPKADAQSSLKEDNAWGEWKEQTEQQKAFGVAQKAKWDRLSKNPNWTWNDPWPGPSGQGTTANKKGMRWPKNRDMKAVVGEQESDGGISCESNSDGDPNYDIQKLVDHEGNWMPPPEVWCGRNSFRDRHFGDTIEAWIDRGQSCGTDKLIMEITSPEFLADSNGDMVPRDWIPAKIENESPQQFWRTLPTRAPSPLSDVDFNDISPWWESYINGTTTFLTPLKVPDAEVDKANPDNRPSGLKRTSEQAIKRRNEAAKERTRRIMEKRNRPIDRNLSVNVPELPDNSLKPTANIYLRPVQPADTPQITDLYNHYVRHTISANEFNNRSTSQIARRVQDIVSGGLPWIVAVQKGNQSRNQHFKFVNEKIVGFVSMDDHTDQGSMYRYTFEMELYVHPEYVRQGVAKCLLDKLLDLVDNVYKVRGGYDWSCPGQYLKSGASRIVKTILLTVPHTKGDSTEINWISAFLKSFNFRKSGHLLNMGFKNGSIVDTSIFQYTTSEPINANAPPTVPL</sequence>
<organism evidence="3 4">
    <name type="scientific">Pleomassaria siparia CBS 279.74</name>
    <dbReference type="NCBI Taxonomy" id="1314801"/>
    <lineage>
        <taxon>Eukaryota</taxon>
        <taxon>Fungi</taxon>
        <taxon>Dikarya</taxon>
        <taxon>Ascomycota</taxon>
        <taxon>Pezizomycotina</taxon>
        <taxon>Dothideomycetes</taxon>
        <taxon>Pleosporomycetidae</taxon>
        <taxon>Pleosporales</taxon>
        <taxon>Pleomassariaceae</taxon>
        <taxon>Pleomassaria</taxon>
    </lineage>
</organism>